<proteinExistence type="predicted"/>
<dbReference type="Proteomes" id="UP001150942">
    <property type="component" value="Unassembled WGS sequence"/>
</dbReference>
<dbReference type="EMBL" id="JAPQKQ010000001">
    <property type="protein sequence ID" value="KAJ5213526.1"/>
    <property type="molecule type" value="Genomic_DNA"/>
</dbReference>
<dbReference type="AlphaFoldDB" id="A0A9W9N5J1"/>
<keyword evidence="2" id="KW-1185">Reference proteome</keyword>
<organism evidence="1 2">
    <name type="scientific">Penicillium cf. viridicatum</name>
    <dbReference type="NCBI Taxonomy" id="2972119"/>
    <lineage>
        <taxon>Eukaryota</taxon>
        <taxon>Fungi</taxon>
        <taxon>Dikarya</taxon>
        <taxon>Ascomycota</taxon>
        <taxon>Pezizomycotina</taxon>
        <taxon>Eurotiomycetes</taxon>
        <taxon>Eurotiomycetidae</taxon>
        <taxon>Eurotiales</taxon>
        <taxon>Aspergillaceae</taxon>
        <taxon>Penicillium</taxon>
    </lineage>
</organism>
<sequence>MHHPLKKEEKAGTWWPSMCSGQKLVLVSRAPWLARNRFWDINATSIEISALACALQPRAETRSPLWSII</sequence>
<comment type="caution">
    <text evidence="1">The sequence shown here is derived from an EMBL/GenBank/DDBJ whole genome shotgun (WGS) entry which is preliminary data.</text>
</comment>
<accession>A0A9W9N5J1</accession>
<evidence type="ECO:0000313" key="2">
    <source>
        <dbReference type="Proteomes" id="UP001150942"/>
    </source>
</evidence>
<name>A0A9W9N5J1_9EURO</name>
<reference evidence="1" key="1">
    <citation type="submission" date="2022-11" db="EMBL/GenBank/DDBJ databases">
        <authorList>
            <person name="Petersen C."/>
        </authorList>
    </citation>
    <scope>NUCLEOTIDE SEQUENCE</scope>
    <source>
        <strain evidence="1">IBT 20477</strain>
    </source>
</reference>
<protein>
    <submittedName>
        <fullName evidence="1">Uncharacterized protein</fullName>
    </submittedName>
</protein>
<reference evidence="1" key="2">
    <citation type="journal article" date="2023" name="IMA Fungus">
        <title>Comparative genomic study of the Penicillium genus elucidates a diverse pangenome and 15 lateral gene transfer events.</title>
        <authorList>
            <person name="Petersen C."/>
            <person name="Sorensen T."/>
            <person name="Nielsen M.R."/>
            <person name="Sondergaard T.E."/>
            <person name="Sorensen J.L."/>
            <person name="Fitzpatrick D.A."/>
            <person name="Frisvad J.C."/>
            <person name="Nielsen K.L."/>
        </authorList>
    </citation>
    <scope>NUCLEOTIDE SEQUENCE</scope>
    <source>
        <strain evidence="1">IBT 20477</strain>
    </source>
</reference>
<gene>
    <name evidence="1" type="ORF">N7449_000695</name>
</gene>
<evidence type="ECO:0000313" key="1">
    <source>
        <dbReference type="EMBL" id="KAJ5213526.1"/>
    </source>
</evidence>